<dbReference type="PANTHER" id="PTHR16026:SF0">
    <property type="entry name" value="CARTILAGE ACIDIC PROTEIN 1"/>
    <property type="match status" value="1"/>
</dbReference>
<dbReference type="InterPro" id="IPR013517">
    <property type="entry name" value="FG-GAP"/>
</dbReference>
<feature type="chain" id="PRO_5021804886" evidence="2">
    <location>
        <begin position="26"/>
        <end position="576"/>
    </location>
</feature>
<sequence precursor="true">MLHTFQVRLCLSLALLLLGSGCSKSPSPESNTQKSGTEPELKFKFQNITESSGVHATYDNGRDAGFYAILESMGGGVGLFDLDKDGFTDLVFPGGGKLIKGDPPSLEGLPLQCYRGLGDMKWSDTSSLTGLGQPQRYTHGVSIADFNNDGFDDILVTGYGGVDLWENNGDGTFFQVAEQAELIDDSWSTSAGWGDLDGDGSLDLYLTHYVDWSFDNNPKCPSPSPSHDEDVCPPRRFEGLDDALFRSTGNGKFQDMSEAWGLAKKGKGLGVVLADIDNDFDLDIYVANDTVDNFLYINDGTGKLEESALLTGCAVDFEGKTNGSMGLEFFDFDGDLLGDLWVTNYEHESAALYRNQGDGNFLHMSQDAGVSAVGDLFVSFGTLTRDFDGDADLDIAIANGHVIYHPNKSTFEQQSTLLENKGDQKFQRAAFDDTSFFSERHVSRGLAGGDLDRDGRTDLVFTVLNGTAQILRNETAIKGERIRLKLIGTADNRNAIGARVVLHASKGDRVHFVIGGGSYLSSSEYDCDFYVVDEGTEFSATVFWPSGMMQKLNNLKPATDYFVVQGEANPMQQATR</sequence>
<evidence type="ECO:0000256" key="2">
    <source>
        <dbReference type="SAM" id="SignalP"/>
    </source>
</evidence>
<feature type="domain" description="ASPIC/UnbV" evidence="3">
    <location>
        <begin position="495"/>
        <end position="559"/>
    </location>
</feature>
<reference evidence="4 5" key="1">
    <citation type="submission" date="2019-02" db="EMBL/GenBank/DDBJ databases">
        <title>Deep-cultivation of Planctomycetes and their phenomic and genomic characterization uncovers novel biology.</title>
        <authorList>
            <person name="Wiegand S."/>
            <person name="Jogler M."/>
            <person name="Boedeker C."/>
            <person name="Pinto D."/>
            <person name="Vollmers J."/>
            <person name="Rivas-Marin E."/>
            <person name="Kohn T."/>
            <person name="Peeters S.H."/>
            <person name="Heuer A."/>
            <person name="Rast P."/>
            <person name="Oberbeckmann S."/>
            <person name="Bunk B."/>
            <person name="Jeske O."/>
            <person name="Meyerdierks A."/>
            <person name="Storesund J.E."/>
            <person name="Kallscheuer N."/>
            <person name="Luecker S."/>
            <person name="Lage O.M."/>
            <person name="Pohl T."/>
            <person name="Merkel B.J."/>
            <person name="Hornburger P."/>
            <person name="Mueller R.-W."/>
            <person name="Bruemmer F."/>
            <person name="Labrenz M."/>
            <person name="Spormann A.M."/>
            <person name="Op den Camp H."/>
            <person name="Overmann J."/>
            <person name="Amann R."/>
            <person name="Jetten M.S.M."/>
            <person name="Mascher T."/>
            <person name="Medema M.H."/>
            <person name="Devos D.P."/>
            <person name="Kaster A.-K."/>
            <person name="Ovreas L."/>
            <person name="Rohde M."/>
            <person name="Galperin M.Y."/>
            <person name="Jogler C."/>
        </authorList>
    </citation>
    <scope>NUCLEOTIDE SEQUENCE [LARGE SCALE GENOMIC DNA]</scope>
    <source>
        <strain evidence="4 5">Mal48</strain>
    </source>
</reference>
<dbReference type="AlphaFoldDB" id="A0A517QVF8"/>
<dbReference type="RefSeq" id="WP_197441922.1">
    <property type="nucleotide sequence ID" value="NZ_CP036267.1"/>
</dbReference>
<dbReference type="InterPro" id="IPR028994">
    <property type="entry name" value="Integrin_alpha_N"/>
</dbReference>
<name>A0A517QVF8_9PLAN</name>
<evidence type="ECO:0000313" key="5">
    <source>
        <dbReference type="Proteomes" id="UP000315724"/>
    </source>
</evidence>
<evidence type="ECO:0000313" key="4">
    <source>
        <dbReference type="EMBL" id="QDT35584.1"/>
    </source>
</evidence>
<protein>
    <submittedName>
        <fullName evidence="4">FG-GAP repeat protein</fullName>
    </submittedName>
</protein>
<accession>A0A517QVF8</accession>
<dbReference type="Pfam" id="PF07593">
    <property type="entry name" value="UnbV_ASPIC"/>
    <property type="match status" value="1"/>
</dbReference>
<dbReference type="EMBL" id="CP036267">
    <property type="protein sequence ID" value="QDT35584.1"/>
    <property type="molecule type" value="Genomic_DNA"/>
</dbReference>
<keyword evidence="1 2" id="KW-0732">Signal</keyword>
<feature type="signal peptide" evidence="2">
    <location>
        <begin position="1"/>
        <end position="25"/>
    </location>
</feature>
<dbReference type="InterPro" id="IPR027039">
    <property type="entry name" value="Crtac1"/>
</dbReference>
<keyword evidence="5" id="KW-1185">Reference proteome</keyword>
<dbReference type="SUPFAM" id="SSF69318">
    <property type="entry name" value="Integrin alpha N-terminal domain"/>
    <property type="match status" value="1"/>
</dbReference>
<dbReference type="Gene3D" id="2.130.10.130">
    <property type="entry name" value="Integrin alpha, N-terminal"/>
    <property type="match status" value="2"/>
</dbReference>
<dbReference type="KEGG" id="tpol:Mal48_48620"/>
<gene>
    <name evidence="4" type="ORF">Mal48_48620</name>
</gene>
<dbReference type="InterPro" id="IPR011519">
    <property type="entry name" value="UnbV_ASPIC"/>
</dbReference>
<organism evidence="4 5">
    <name type="scientific">Thalassoglobus polymorphus</name>
    <dbReference type="NCBI Taxonomy" id="2527994"/>
    <lineage>
        <taxon>Bacteria</taxon>
        <taxon>Pseudomonadati</taxon>
        <taxon>Planctomycetota</taxon>
        <taxon>Planctomycetia</taxon>
        <taxon>Planctomycetales</taxon>
        <taxon>Planctomycetaceae</taxon>
        <taxon>Thalassoglobus</taxon>
    </lineage>
</organism>
<proteinExistence type="predicted"/>
<evidence type="ECO:0000259" key="3">
    <source>
        <dbReference type="Pfam" id="PF07593"/>
    </source>
</evidence>
<dbReference type="Proteomes" id="UP000315724">
    <property type="component" value="Chromosome"/>
</dbReference>
<dbReference type="Pfam" id="PF13517">
    <property type="entry name" value="FG-GAP_3"/>
    <property type="match status" value="3"/>
</dbReference>
<dbReference type="PANTHER" id="PTHR16026">
    <property type="entry name" value="CARTILAGE ACIDIC PROTEIN 1"/>
    <property type="match status" value="1"/>
</dbReference>
<evidence type="ECO:0000256" key="1">
    <source>
        <dbReference type="ARBA" id="ARBA00022729"/>
    </source>
</evidence>